<evidence type="ECO:0000313" key="4">
    <source>
        <dbReference type="EMBL" id="KAJ4179799.1"/>
    </source>
</evidence>
<dbReference type="FunFam" id="3.90.850.10:FF:000002">
    <property type="entry name" value="2-hydroxyhepta-2,4-diene-1,7-dioate isomerase"/>
    <property type="match status" value="1"/>
</dbReference>
<evidence type="ECO:0000313" key="5">
    <source>
        <dbReference type="Proteomes" id="UP001152087"/>
    </source>
</evidence>
<dbReference type="Pfam" id="PF01557">
    <property type="entry name" value="FAA_hydrolase"/>
    <property type="match status" value="1"/>
</dbReference>
<comment type="caution">
    <text evidence="4">The sequence shown here is derived from an EMBL/GenBank/DDBJ whole genome shotgun (WGS) entry which is preliminary data.</text>
</comment>
<dbReference type="GO" id="GO:0006107">
    <property type="term" value="P:oxaloacetate metabolic process"/>
    <property type="evidence" value="ECO:0007669"/>
    <property type="project" value="UniProtKB-ARBA"/>
</dbReference>
<dbReference type="EMBL" id="JAOQAV010000054">
    <property type="protein sequence ID" value="KAJ4179799.1"/>
    <property type="molecule type" value="Genomic_DNA"/>
</dbReference>
<accession>A0A9W8UWQ8</accession>
<evidence type="ECO:0000256" key="1">
    <source>
        <dbReference type="ARBA" id="ARBA00010211"/>
    </source>
</evidence>
<keyword evidence="2" id="KW-0479">Metal-binding</keyword>
<sequence>MSTASWTRLIRFVDDNGNETFGEPIIQDDKEFSDRLAKNDLWAVEYKGTSPVAELTKGEKIHVKAVRELLRPSDVPIIRCIGLNYIKHIKEGGRTPPPYPSVFVKPATCVTGFNDDVPIPKIAQDGTVDYEGELGIVIGKTGKNIPKESALSHIAGYVVSNDVSARAWQRDPKKAGGVPQWCFSKGFDKFAPLGPLLVSPAVVGNASTLNLRTTVNGEERQNSDTGDLLFGVEEIVSFISQGTTIEAGTVVLTGTPSGVAMGMKEPKYLNDGDIVEVSITGLGSVRNKMVFE</sequence>
<dbReference type="PANTHER" id="PTHR11820">
    <property type="entry name" value="ACYLPYRUVASE"/>
    <property type="match status" value="1"/>
</dbReference>
<reference evidence="4" key="1">
    <citation type="submission" date="2022-09" db="EMBL/GenBank/DDBJ databases">
        <title>Fusarium specimens isolated from Avocado Roots.</title>
        <authorList>
            <person name="Stajich J."/>
            <person name="Roper C."/>
            <person name="Heimlech-Rivalta G."/>
        </authorList>
    </citation>
    <scope>NUCLEOTIDE SEQUENCE</scope>
    <source>
        <strain evidence="4">A02</strain>
    </source>
</reference>
<gene>
    <name evidence="4" type="ORF">NW755_012195</name>
</gene>
<dbReference type="Proteomes" id="UP001152087">
    <property type="component" value="Unassembled WGS sequence"/>
</dbReference>
<dbReference type="InterPro" id="IPR036663">
    <property type="entry name" value="Fumarylacetoacetase_C_sf"/>
</dbReference>
<feature type="domain" description="Fumarylacetoacetase-like C-terminal" evidence="3">
    <location>
        <begin position="78"/>
        <end position="289"/>
    </location>
</feature>
<dbReference type="PANTHER" id="PTHR11820:SF100">
    <property type="entry name" value="FUMARYLACETOACETATE HYDROLASE FAMILY PROTEIN (AFU_ORTHOLOGUE AFUA_4G01490)"/>
    <property type="match status" value="1"/>
</dbReference>
<dbReference type="GO" id="GO:0050163">
    <property type="term" value="F:oxaloacetate tautomerase activity"/>
    <property type="evidence" value="ECO:0007669"/>
    <property type="project" value="UniProtKB-ARBA"/>
</dbReference>
<keyword evidence="5" id="KW-1185">Reference proteome</keyword>
<organism evidence="4 5">
    <name type="scientific">Fusarium falciforme</name>
    <dbReference type="NCBI Taxonomy" id="195108"/>
    <lineage>
        <taxon>Eukaryota</taxon>
        <taxon>Fungi</taxon>
        <taxon>Dikarya</taxon>
        <taxon>Ascomycota</taxon>
        <taxon>Pezizomycotina</taxon>
        <taxon>Sordariomycetes</taxon>
        <taxon>Hypocreomycetidae</taxon>
        <taxon>Hypocreales</taxon>
        <taxon>Nectriaceae</taxon>
        <taxon>Fusarium</taxon>
        <taxon>Fusarium solani species complex</taxon>
    </lineage>
</organism>
<name>A0A9W8UWQ8_9HYPO</name>
<dbReference type="SUPFAM" id="SSF56529">
    <property type="entry name" value="FAH"/>
    <property type="match status" value="1"/>
</dbReference>
<evidence type="ECO:0000259" key="3">
    <source>
        <dbReference type="Pfam" id="PF01557"/>
    </source>
</evidence>
<dbReference type="AlphaFoldDB" id="A0A9W8UWQ8"/>
<protein>
    <recommendedName>
        <fullName evidence="3">Fumarylacetoacetase-like C-terminal domain-containing protein</fullName>
    </recommendedName>
</protein>
<dbReference type="GO" id="GO:0046872">
    <property type="term" value="F:metal ion binding"/>
    <property type="evidence" value="ECO:0007669"/>
    <property type="project" value="UniProtKB-KW"/>
</dbReference>
<dbReference type="Gene3D" id="3.90.850.10">
    <property type="entry name" value="Fumarylacetoacetase-like, C-terminal domain"/>
    <property type="match status" value="1"/>
</dbReference>
<evidence type="ECO:0000256" key="2">
    <source>
        <dbReference type="ARBA" id="ARBA00022723"/>
    </source>
</evidence>
<proteinExistence type="inferred from homology"/>
<dbReference type="InterPro" id="IPR011234">
    <property type="entry name" value="Fumarylacetoacetase-like_C"/>
</dbReference>
<comment type="similarity">
    <text evidence="1">Belongs to the FAH family.</text>
</comment>